<dbReference type="Proteomes" id="UP001233172">
    <property type="component" value="Unassembled WGS sequence"/>
</dbReference>
<comment type="similarity">
    <text evidence="2">Belongs to the GKAP1 family.</text>
</comment>
<accession>A0AAD8EWZ0</accession>
<evidence type="ECO:0000256" key="3">
    <source>
        <dbReference type="ARBA" id="ARBA00023034"/>
    </source>
</evidence>
<dbReference type="InterPro" id="IPR026109">
    <property type="entry name" value="GKAP1"/>
</dbReference>
<keyword evidence="6" id="KW-0418">Kinase</keyword>
<dbReference type="PANTHER" id="PTHR14899">
    <property type="entry name" value="G KINASE ANCHORING PROTEIN 1"/>
    <property type="match status" value="1"/>
</dbReference>
<dbReference type="PRINTS" id="PR02083">
    <property type="entry name" value="GKINASEAP1"/>
</dbReference>
<dbReference type="AlphaFoldDB" id="A0AAD8EWZ0"/>
<sequence>MANRQAIAVSTSRFAVLKIEDDDEEDKKPTKNSAQQQNSTVSSSNKKKTKKKKDTKESEQLKNLAFGKGGGKQSQHKICAGDGEERKLWDQWREHDKELVEEQFKDDLAAALLQSRLDVEKQNQEKQKQKERIEAGLEVPNTREGRKKKKQREKPQAMSLEQFKQLPPEKPVNSDSEAEDLNSKSSTPPVQTRVPPTQQDPTFFNSIEDDAEQILQHEKIQEQYKKQFASDSVIVAKLKNDLEKKDKQLVELKKQIESMEEELKQVKKRNKQFCVILGQGEMKDKAQVLLQVDELTLVKDELTEQVSTLTAELEKEKSKNHALKAELDKVKPTKHGK</sequence>
<comment type="caution">
    <text evidence="6">The sequence shown here is derived from an EMBL/GenBank/DDBJ whole genome shotgun (WGS) entry which is preliminary data.</text>
</comment>
<keyword evidence="4" id="KW-0175">Coiled coil</keyword>
<dbReference type="GO" id="GO:0007165">
    <property type="term" value="P:signal transduction"/>
    <property type="evidence" value="ECO:0007669"/>
    <property type="project" value="InterPro"/>
</dbReference>
<name>A0AAD8EWZ0_BIOPF</name>
<dbReference type="GO" id="GO:0005794">
    <property type="term" value="C:Golgi apparatus"/>
    <property type="evidence" value="ECO:0007669"/>
    <property type="project" value="UniProtKB-SubCell"/>
</dbReference>
<feature type="compositionally biased region" description="Low complexity" evidence="5">
    <location>
        <begin position="187"/>
        <end position="202"/>
    </location>
</feature>
<protein>
    <submittedName>
        <fullName evidence="6">G kinase-anchoring protein 1</fullName>
    </submittedName>
</protein>
<keyword evidence="6" id="KW-0808">Transferase</keyword>
<organism evidence="6 7">
    <name type="scientific">Biomphalaria pfeifferi</name>
    <name type="common">Bloodfluke planorb</name>
    <name type="synonym">Freshwater snail</name>
    <dbReference type="NCBI Taxonomy" id="112525"/>
    <lineage>
        <taxon>Eukaryota</taxon>
        <taxon>Metazoa</taxon>
        <taxon>Spiralia</taxon>
        <taxon>Lophotrochozoa</taxon>
        <taxon>Mollusca</taxon>
        <taxon>Gastropoda</taxon>
        <taxon>Heterobranchia</taxon>
        <taxon>Euthyneura</taxon>
        <taxon>Panpulmonata</taxon>
        <taxon>Hygrophila</taxon>
        <taxon>Lymnaeoidea</taxon>
        <taxon>Planorbidae</taxon>
        <taxon>Biomphalaria</taxon>
    </lineage>
</organism>
<keyword evidence="7" id="KW-1185">Reference proteome</keyword>
<comment type="subcellular location">
    <subcellularLocation>
        <location evidence="1">Golgi apparatus</location>
    </subcellularLocation>
</comment>
<reference evidence="6" key="1">
    <citation type="journal article" date="2023" name="PLoS Negl. Trop. Dis.">
        <title>A genome sequence for Biomphalaria pfeifferi, the major vector snail for the human-infecting parasite Schistosoma mansoni.</title>
        <authorList>
            <person name="Bu L."/>
            <person name="Lu L."/>
            <person name="Laidemitt M.R."/>
            <person name="Zhang S.M."/>
            <person name="Mutuku M."/>
            <person name="Mkoji G."/>
            <person name="Steinauer M."/>
            <person name="Loker E.S."/>
        </authorList>
    </citation>
    <scope>NUCLEOTIDE SEQUENCE</scope>
    <source>
        <strain evidence="6">KasaAsao</strain>
    </source>
</reference>
<feature type="compositionally biased region" description="Low complexity" evidence="5">
    <location>
        <begin position="32"/>
        <end position="44"/>
    </location>
</feature>
<evidence type="ECO:0000313" key="6">
    <source>
        <dbReference type="EMBL" id="KAK0043547.1"/>
    </source>
</evidence>
<feature type="region of interest" description="Disordered" evidence="5">
    <location>
        <begin position="311"/>
        <end position="337"/>
    </location>
</feature>
<keyword evidence="3" id="KW-0333">Golgi apparatus</keyword>
<reference evidence="6" key="2">
    <citation type="submission" date="2023-04" db="EMBL/GenBank/DDBJ databases">
        <authorList>
            <person name="Bu L."/>
            <person name="Lu L."/>
            <person name="Laidemitt M.R."/>
            <person name="Zhang S.M."/>
            <person name="Mutuku M."/>
            <person name="Mkoji G."/>
            <person name="Steinauer M."/>
            <person name="Loker E.S."/>
        </authorList>
    </citation>
    <scope>NUCLEOTIDE SEQUENCE</scope>
    <source>
        <strain evidence="6">KasaAsao</strain>
        <tissue evidence="6">Whole Snail</tissue>
    </source>
</reference>
<dbReference type="PANTHER" id="PTHR14899:SF0">
    <property type="entry name" value="G KINASE-ANCHORING PROTEIN 1"/>
    <property type="match status" value="1"/>
</dbReference>
<evidence type="ECO:0000256" key="4">
    <source>
        <dbReference type="ARBA" id="ARBA00023054"/>
    </source>
</evidence>
<evidence type="ECO:0000256" key="1">
    <source>
        <dbReference type="ARBA" id="ARBA00004555"/>
    </source>
</evidence>
<feature type="region of interest" description="Disordered" evidence="5">
    <location>
        <begin position="18"/>
        <end position="83"/>
    </location>
</feature>
<feature type="region of interest" description="Disordered" evidence="5">
    <location>
        <begin position="120"/>
        <end position="204"/>
    </location>
</feature>
<feature type="compositionally biased region" description="Basic and acidic residues" evidence="5">
    <location>
        <begin position="312"/>
        <end position="331"/>
    </location>
</feature>
<proteinExistence type="inferred from homology"/>
<evidence type="ECO:0000256" key="5">
    <source>
        <dbReference type="SAM" id="MobiDB-lite"/>
    </source>
</evidence>
<dbReference type="EMBL" id="JASAOG010000214">
    <property type="protein sequence ID" value="KAK0043547.1"/>
    <property type="molecule type" value="Genomic_DNA"/>
</dbReference>
<evidence type="ECO:0000256" key="2">
    <source>
        <dbReference type="ARBA" id="ARBA00006662"/>
    </source>
</evidence>
<gene>
    <name evidence="6" type="ORF">Bpfe_027013</name>
</gene>
<dbReference type="GO" id="GO:0016301">
    <property type="term" value="F:kinase activity"/>
    <property type="evidence" value="ECO:0007669"/>
    <property type="project" value="UniProtKB-KW"/>
</dbReference>
<feature type="compositionally biased region" description="Basic and acidic residues" evidence="5">
    <location>
        <begin position="120"/>
        <end position="135"/>
    </location>
</feature>
<evidence type="ECO:0000313" key="7">
    <source>
        <dbReference type="Proteomes" id="UP001233172"/>
    </source>
</evidence>